<accession>A0A0M3ISF6</accession>
<reference evidence="3" key="1">
    <citation type="submission" date="2017-02" db="UniProtKB">
        <authorList>
            <consortium name="WormBaseParasite"/>
        </authorList>
    </citation>
    <scope>IDENTIFICATION</scope>
</reference>
<name>A0A0M3ISF6_ASCLU</name>
<dbReference type="AlphaFoldDB" id="A0A0M3ISF6"/>
<evidence type="ECO:0000313" key="2">
    <source>
        <dbReference type="Proteomes" id="UP000036681"/>
    </source>
</evidence>
<keyword evidence="1" id="KW-1133">Transmembrane helix</keyword>
<organism evidence="2 3">
    <name type="scientific">Ascaris lumbricoides</name>
    <name type="common">Giant roundworm</name>
    <dbReference type="NCBI Taxonomy" id="6252"/>
    <lineage>
        <taxon>Eukaryota</taxon>
        <taxon>Metazoa</taxon>
        <taxon>Ecdysozoa</taxon>
        <taxon>Nematoda</taxon>
        <taxon>Chromadorea</taxon>
        <taxon>Rhabditida</taxon>
        <taxon>Spirurina</taxon>
        <taxon>Ascaridomorpha</taxon>
        <taxon>Ascaridoidea</taxon>
        <taxon>Ascarididae</taxon>
        <taxon>Ascaris</taxon>
    </lineage>
</organism>
<dbReference type="WBParaSite" id="ALUE_0002168401-mRNA-1">
    <property type="protein sequence ID" value="ALUE_0002168401-mRNA-1"/>
    <property type="gene ID" value="ALUE_0002168401"/>
</dbReference>
<sequence length="220" mass="25403">MGLSIVVKVSSKNKGSRLNAHLPYEQSMIRMMCSITLFLFVFSNTGIMLYGFYHLLHENSYNIIVRMGLSIVVKVSSKNKGSRLNAHLPYEQNMIRMMCSITLFLFVFSNTAWSCMPGYGRERMKLKEYLGIEWVENGLEKSAQNDNKPIRHASDLDCQFDNPAECRWRNVKRSELLDTLDFYLFEKTDFTEFPILQVRPGPSKLNEGVLLLLLLLSKLI</sequence>
<protein>
    <submittedName>
        <fullName evidence="3">Heparan-sulfate 6-O-sulfotransferase</fullName>
    </submittedName>
</protein>
<keyword evidence="1" id="KW-0472">Membrane</keyword>
<keyword evidence="2" id="KW-1185">Reference proteome</keyword>
<dbReference type="Proteomes" id="UP000036681">
    <property type="component" value="Unplaced"/>
</dbReference>
<feature type="transmembrane region" description="Helical" evidence="1">
    <location>
        <begin position="94"/>
        <end position="116"/>
    </location>
</feature>
<keyword evidence="1" id="KW-0812">Transmembrane</keyword>
<proteinExistence type="predicted"/>
<evidence type="ECO:0000256" key="1">
    <source>
        <dbReference type="SAM" id="Phobius"/>
    </source>
</evidence>
<feature type="transmembrane region" description="Helical" evidence="1">
    <location>
        <begin position="31"/>
        <end position="53"/>
    </location>
</feature>
<evidence type="ECO:0000313" key="3">
    <source>
        <dbReference type="WBParaSite" id="ALUE_0002168401-mRNA-1"/>
    </source>
</evidence>